<comment type="caution">
    <text evidence="1">The sequence shown here is derived from an EMBL/GenBank/DDBJ whole genome shotgun (WGS) entry which is preliminary data.</text>
</comment>
<dbReference type="Proteomes" id="UP000824881">
    <property type="component" value="Unassembled WGS sequence"/>
</dbReference>
<organism evidence="1 2">
    <name type="scientific">Pleurotus cornucopiae</name>
    <name type="common">Cornucopia mushroom</name>
    <dbReference type="NCBI Taxonomy" id="5321"/>
    <lineage>
        <taxon>Eukaryota</taxon>
        <taxon>Fungi</taxon>
        <taxon>Dikarya</taxon>
        <taxon>Basidiomycota</taxon>
        <taxon>Agaricomycotina</taxon>
        <taxon>Agaricomycetes</taxon>
        <taxon>Agaricomycetidae</taxon>
        <taxon>Agaricales</taxon>
        <taxon>Pleurotineae</taxon>
        <taxon>Pleurotaceae</taxon>
        <taxon>Pleurotus</taxon>
    </lineage>
</organism>
<protein>
    <submittedName>
        <fullName evidence="1">Uncharacterized protein</fullName>
    </submittedName>
</protein>
<proteinExistence type="predicted"/>
<evidence type="ECO:0000313" key="2">
    <source>
        <dbReference type="Proteomes" id="UP000824881"/>
    </source>
</evidence>
<dbReference type="EMBL" id="WQMT02000002">
    <property type="protein sequence ID" value="KAG9227067.1"/>
    <property type="molecule type" value="Genomic_DNA"/>
</dbReference>
<sequence length="329" mass="37257">MTKKCPKAFRWKPHQPKLLLLEGDIVIQYGKDKCERNDVVMPPYDVIREIAERAEYVRDGDAYINTAHTFSFGAATCWFRVGMYQYYPGLHVRANVVLEFGSSEDCLRFIQHGMRMLSFYEAARKLNDELAILGDVWRTLTPLVSNFRDAQRVALQRRLPRSQFADEYPEPETRLIRHQTSSAPQHHTRPCYLVLHLTIEADTTDDSPRVTVATWSAINDPRAFLPPSNSFSSLNHIHLKFPLPTPQDRDDNSSLSGDQDQKELSITVSEREISFSSGTHSPRDNVVISSSHRTIIINHIHAIMGDAFLGTINGGNIGGRNNVNSIIGI</sequence>
<keyword evidence="2" id="KW-1185">Reference proteome</keyword>
<gene>
    <name evidence="1" type="ORF">CCMSSC00406_0008267</name>
</gene>
<reference evidence="1 2" key="1">
    <citation type="journal article" date="2021" name="Appl. Environ. Microbiol.">
        <title>Genetic linkage and physical mapping for an oyster mushroom Pleurotus cornucopiae and QTL analysis for the trait cap color.</title>
        <authorList>
            <person name="Zhang Y."/>
            <person name="Gao W."/>
            <person name="Sonnenberg A."/>
            <person name="Chen Q."/>
            <person name="Zhang J."/>
            <person name="Huang C."/>
        </authorList>
    </citation>
    <scope>NUCLEOTIDE SEQUENCE [LARGE SCALE GENOMIC DNA]</scope>
    <source>
        <strain evidence="1">CCMSSC00406</strain>
    </source>
</reference>
<name>A0ACB7J917_PLECO</name>
<evidence type="ECO:0000313" key="1">
    <source>
        <dbReference type="EMBL" id="KAG9227067.1"/>
    </source>
</evidence>
<accession>A0ACB7J917</accession>